<reference evidence="2 3" key="1">
    <citation type="submission" date="2023-11" db="EMBL/GenBank/DDBJ databases">
        <title>MicrobeMod: A computational toolkit for identifying prokaryotic methylation and restriction-modification with nanopore sequencing.</title>
        <authorList>
            <person name="Crits-Christoph A."/>
            <person name="Kang S.C."/>
            <person name="Lee H."/>
            <person name="Ostrov N."/>
        </authorList>
    </citation>
    <scope>NUCLEOTIDE SEQUENCE [LARGE SCALE GENOMIC DNA]</scope>
    <source>
        <strain evidence="2 3">ATCC 49870</strain>
    </source>
</reference>
<dbReference type="EMBL" id="CP140153">
    <property type="protein sequence ID" value="WQH17267.1"/>
    <property type="molecule type" value="Genomic_DNA"/>
</dbReference>
<dbReference type="RefSeq" id="WP_322522239.1">
    <property type="nucleotide sequence ID" value="NZ_CP140153.1"/>
</dbReference>
<accession>A0ABZ0Z1A7</accession>
<organism evidence="2 3">
    <name type="scientific">Guyparkeria halophila</name>
    <dbReference type="NCBI Taxonomy" id="47960"/>
    <lineage>
        <taxon>Bacteria</taxon>
        <taxon>Pseudomonadati</taxon>
        <taxon>Pseudomonadota</taxon>
        <taxon>Gammaproteobacteria</taxon>
        <taxon>Chromatiales</taxon>
        <taxon>Thioalkalibacteraceae</taxon>
        <taxon>Guyparkeria</taxon>
    </lineage>
</organism>
<dbReference type="Proteomes" id="UP001327459">
    <property type="component" value="Chromosome"/>
</dbReference>
<keyword evidence="3" id="KW-1185">Reference proteome</keyword>
<keyword evidence="1" id="KW-0732">Signal</keyword>
<feature type="chain" id="PRO_5045820265" description="Outer membrane beta-barrel protein" evidence="1">
    <location>
        <begin position="23"/>
        <end position="228"/>
    </location>
</feature>
<gene>
    <name evidence="2" type="ORF">SR882_05020</name>
</gene>
<proteinExistence type="predicted"/>
<name>A0ABZ0Z1A7_9GAMM</name>
<evidence type="ECO:0000256" key="1">
    <source>
        <dbReference type="SAM" id="SignalP"/>
    </source>
</evidence>
<evidence type="ECO:0000313" key="3">
    <source>
        <dbReference type="Proteomes" id="UP001327459"/>
    </source>
</evidence>
<sequence length="228" mass="25440">MWKKSLSGLAAVTTLASGTALAGVDKVYDPYVEQGEVELEARGVHGLDSGEYKTKVGIGYGVTSRWFVEGYLIGEKEDGDFEVEEGEIENKFQLAEQGQYWADFGLLVELEKAFDEDAWETKVGPLVQKQFGDVVATGNLLFEKKFGDDVAESDWETLGSAQLKYRLSEMIEPGIEYYGSEDTQALGPVLLGANPFGMEHVKWEAGLLFALNDETEDSIFRWQLEYEF</sequence>
<evidence type="ECO:0008006" key="4">
    <source>
        <dbReference type="Google" id="ProtNLM"/>
    </source>
</evidence>
<feature type="signal peptide" evidence="1">
    <location>
        <begin position="1"/>
        <end position="22"/>
    </location>
</feature>
<protein>
    <recommendedName>
        <fullName evidence="4">Outer membrane beta-barrel protein</fullName>
    </recommendedName>
</protein>
<evidence type="ECO:0000313" key="2">
    <source>
        <dbReference type="EMBL" id="WQH17267.1"/>
    </source>
</evidence>